<evidence type="ECO:0000256" key="1">
    <source>
        <dbReference type="SAM" id="MobiDB-lite"/>
    </source>
</evidence>
<evidence type="ECO:0000313" key="2">
    <source>
        <dbReference type="EMBL" id="KAK3594980.1"/>
    </source>
</evidence>
<protein>
    <submittedName>
        <fullName evidence="2">Uncharacterized protein</fullName>
    </submittedName>
</protein>
<dbReference type="InterPro" id="IPR053819">
    <property type="entry name" value="TEADIR3_omega_loop"/>
</dbReference>
<sequence length="352" mass="38983">MTSSLPPPLKLTSGKRGPSGPLIVTTSDEDSSSDGEALPQGSPRATLGSRISPRYEPNVTPHSSLKLDLNHGLGKSESRGRPLSPTLQQKLAYDAYEHDHDYENVASPSGSSTASGPIYVRPPGFQHHAQEIKKDKVKKKKSLLEFREGLKKRAPTPPKIRARREPLPMRLRALPQSFWKQPNVPNQMSPANMFSSTLPPLSNKDSGEDVTEMRPITPPEEREKSKKHPKVPERKLIVGDTDLLLKHLFTGVMEEKKDSHYHKRGRPRKISNLRKCTAKGLLSGDDPYLVDAVSEKMFPQLTLEGARHASSLSGSSSLQLITLREGDKSVTLPSLSIEQNYSQMLSELVMNI</sequence>
<feature type="region of interest" description="Disordered" evidence="1">
    <location>
        <begin position="194"/>
        <end position="230"/>
    </location>
</feature>
<dbReference type="EMBL" id="JAEAOA010001214">
    <property type="protein sequence ID" value="KAK3594980.1"/>
    <property type="molecule type" value="Genomic_DNA"/>
</dbReference>
<proteinExistence type="predicted"/>
<feature type="region of interest" description="Disordered" evidence="1">
    <location>
        <begin position="98"/>
        <end position="140"/>
    </location>
</feature>
<keyword evidence="3" id="KW-1185">Reference proteome</keyword>
<feature type="compositionally biased region" description="Polar residues" evidence="1">
    <location>
        <begin position="194"/>
        <end position="204"/>
    </location>
</feature>
<dbReference type="Pfam" id="PF15238">
    <property type="entry name" value="TEADIR3"/>
    <property type="match status" value="1"/>
</dbReference>
<feature type="compositionally biased region" description="Basic and acidic residues" evidence="1">
    <location>
        <begin position="219"/>
        <end position="230"/>
    </location>
</feature>
<feature type="compositionally biased region" description="Low complexity" evidence="1">
    <location>
        <begin position="106"/>
        <end position="117"/>
    </location>
</feature>
<accession>A0AAE0SN35</accession>
<reference evidence="2" key="2">
    <citation type="journal article" date="2021" name="Genome Biol. Evol.">
        <title>Developing a high-quality reference genome for a parasitic bivalve with doubly uniparental inheritance (Bivalvia: Unionida).</title>
        <authorList>
            <person name="Smith C.H."/>
        </authorList>
    </citation>
    <scope>NUCLEOTIDE SEQUENCE</scope>
    <source>
        <strain evidence="2">CHS0354</strain>
        <tissue evidence="2">Mantle</tissue>
    </source>
</reference>
<dbReference type="AlphaFoldDB" id="A0AAE0SN35"/>
<dbReference type="Proteomes" id="UP001195483">
    <property type="component" value="Unassembled WGS sequence"/>
</dbReference>
<evidence type="ECO:0000313" key="3">
    <source>
        <dbReference type="Proteomes" id="UP001195483"/>
    </source>
</evidence>
<organism evidence="2 3">
    <name type="scientific">Potamilus streckersoni</name>
    <dbReference type="NCBI Taxonomy" id="2493646"/>
    <lineage>
        <taxon>Eukaryota</taxon>
        <taxon>Metazoa</taxon>
        <taxon>Spiralia</taxon>
        <taxon>Lophotrochozoa</taxon>
        <taxon>Mollusca</taxon>
        <taxon>Bivalvia</taxon>
        <taxon>Autobranchia</taxon>
        <taxon>Heteroconchia</taxon>
        <taxon>Palaeoheterodonta</taxon>
        <taxon>Unionida</taxon>
        <taxon>Unionoidea</taxon>
        <taxon>Unionidae</taxon>
        <taxon>Ambleminae</taxon>
        <taxon>Lampsilini</taxon>
        <taxon>Potamilus</taxon>
    </lineage>
</organism>
<comment type="caution">
    <text evidence="2">The sequence shown here is derived from an EMBL/GenBank/DDBJ whole genome shotgun (WGS) entry which is preliminary data.</text>
</comment>
<reference evidence="2" key="3">
    <citation type="submission" date="2023-05" db="EMBL/GenBank/DDBJ databases">
        <authorList>
            <person name="Smith C.H."/>
        </authorList>
    </citation>
    <scope>NUCLEOTIDE SEQUENCE</scope>
    <source>
        <strain evidence="2">CHS0354</strain>
        <tissue evidence="2">Mantle</tissue>
    </source>
</reference>
<gene>
    <name evidence="2" type="ORF">CHS0354_019908</name>
</gene>
<reference evidence="2" key="1">
    <citation type="journal article" date="2021" name="Genome Biol. Evol.">
        <title>A High-Quality Reference Genome for a Parasitic Bivalve with Doubly Uniparental Inheritance (Bivalvia: Unionida).</title>
        <authorList>
            <person name="Smith C.H."/>
        </authorList>
    </citation>
    <scope>NUCLEOTIDE SEQUENCE</scope>
    <source>
        <strain evidence="2">CHS0354</strain>
    </source>
</reference>
<name>A0AAE0SN35_9BIVA</name>
<feature type="region of interest" description="Disordered" evidence="1">
    <location>
        <begin position="1"/>
        <end position="86"/>
    </location>
</feature>